<dbReference type="KEGG" id="nti:DNFV4_02709"/>
<sequence length="161" mass="17937">MTAFTCLRIVPVLGLIASVCGSYGCKDYLVVTTATKFGLEVSQVAKEPPKVVIGYKREETAIIPAEHRNATDDTIKPDGTHNTDTYSVLAEFCVMANPSLWDFFQGLSPTSRNVPDGLQIRSFFATGMAANKAADRVETRHYFRDNVLERTIDKRKEKRCL</sequence>
<keyword evidence="2" id="KW-1185">Reference proteome</keyword>
<protein>
    <submittedName>
        <fullName evidence="1">Uncharacterized protein</fullName>
    </submittedName>
</protein>
<dbReference type="EMBL" id="OX365700">
    <property type="protein sequence ID" value="CAI4032280.1"/>
    <property type="molecule type" value="Genomic_DNA"/>
</dbReference>
<proteinExistence type="predicted"/>
<reference evidence="1" key="1">
    <citation type="submission" date="2022-10" db="EMBL/GenBank/DDBJ databases">
        <authorList>
            <person name="Koch H."/>
        </authorList>
    </citation>
    <scope>NUCLEOTIDE SEQUENCE</scope>
    <source>
        <strain evidence="1">DNF</strain>
    </source>
</reference>
<name>A0AA86T553_9BACT</name>
<evidence type="ECO:0000313" key="1">
    <source>
        <dbReference type="EMBL" id="CAI4032280.1"/>
    </source>
</evidence>
<dbReference type="RefSeq" id="WP_289269019.1">
    <property type="nucleotide sequence ID" value="NZ_OX365700.1"/>
</dbReference>
<evidence type="ECO:0000313" key="2">
    <source>
        <dbReference type="Proteomes" id="UP001179121"/>
    </source>
</evidence>
<gene>
    <name evidence="1" type="ORF">DNFV4_02709</name>
</gene>
<dbReference type="Proteomes" id="UP001179121">
    <property type="component" value="Chromosome"/>
</dbReference>
<dbReference type="AlphaFoldDB" id="A0AA86T553"/>
<organism evidence="1 2">
    <name type="scientific">Nitrospira tepida</name>
    <dbReference type="NCBI Taxonomy" id="2973512"/>
    <lineage>
        <taxon>Bacteria</taxon>
        <taxon>Pseudomonadati</taxon>
        <taxon>Nitrospirota</taxon>
        <taxon>Nitrospiria</taxon>
        <taxon>Nitrospirales</taxon>
        <taxon>Nitrospiraceae</taxon>
        <taxon>Nitrospira</taxon>
    </lineage>
</organism>
<accession>A0AA86T553</accession>